<evidence type="ECO:0000313" key="3">
    <source>
        <dbReference type="EMBL" id="EJZ13724.1"/>
    </source>
</evidence>
<evidence type="ECO:0000256" key="2">
    <source>
        <dbReference type="SAM" id="SignalP"/>
    </source>
</evidence>
<keyword evidence="3" id="KW-0378">Hydrolase</keyword>
<feature type="chain" id="PRO_5039382587" evidence="2">
    <location>
        <begin position="24"/>
        <end position="247"/>
    </location>
</feature>
<feature type="region of interest" description="Disordered" evidence="1">
    <location>
        <begin position="28"/>
        <end position="62"/>
    </location>
</feature>
<dbReference type="HOGENOM" id="CLU_096071_0_0_11"/>
<accession>K0VQV9</accession>
<sequence>MRTSELMRTGAAAVVLLLSTAVAGCGAEEPTTDKIQPAESAQEPAGLPAPRSTGPIYGNPDDASTYWAEQTYSDCGLMAVATVVGMVSGKAPTEQDMIELAGNTPSQERSGPIYLAPQPGDDTTDNATAPEDQLRLLKHFGIAATITNDDIAAAGGIPTGLDALEQYLGAGRKAIVSVNAETIWGEGGDHTEEDHAIVVAAIDTDQQIAYLSDSGTETGAGEQVPLNTFETGWQASGHALLVTDKPA</sequence>
<evidence type="ECO:0000256" key="1">
    <source>
        <dbReference type="SAM" id="MobiDB-lite"/>
    </source>
</evidence>
<dbReference type="GO" id="GO:0008233">
    <property type="term" value="F:peptidase activity"/>
    <property type="evidence" value="ECO:0007669"/>
    <property type="project" value="UniProtKB-KW"/>
</dbReference>
<name>K0VQV9_MYCFO</name>
<organism evidence="3 4">
    <name type="scientific">Mycolicibacterium fortuitum subsp. fortuitum DSM 46621 = ATCC 6841 = JCM 6387</name>
    <dbReference type="NCBI Taxonomy" id="1214102"/>
    <lineage>
        <taxon>Bacteria</taxon>
        <taxon>Bacillati</taxon>
        <taxon>Actinomycetota</taxon>
        <taxon>Actinomycetes</taxon>
        <taxon>Mycobacteriales</taxon>
        <taxon>Mycobacteriaceae</taxon>
        <taxon>Mycolicibacterium</taxon>
    </lineage>
</organism>
<dbReference type="AlphaFoldDB" id="K0VQV9"/>
<comment type="caution">
    <text evidence="3">The sequence shown here is derived from an EMBL/GenBank/DDBJ whole genome shotgun (WGS) entry which is preliminary data.</text>
</comment>
<dbReference type="RefSeq" id="WP_003884514.1">
    <property type="nucleotide sequence ID" value="NZ_JH814752.1"/>
</dbReference>
<protein>
    <submittedName>
        <fullName evidence="3">Papain-like cysteine protease AvrRpt2</fullName>
    </submittedName>
</protein>
<dbReference type="Proteomes" id="UP000006043">
    <property type="component" value="Unassembled WGS sequence"/>
</dbReference>
<dbReference type="GeneID" id="93413866"/>
<reference evidence="3 4" key="1">
    <citation type="journal article" date="2012" name="J. Bacteriol.">
        <title>Complete Genome Sequence of Mycobacterium fortuitum subsp. fortuitum Type Strain DSM46621.</title>
        <authorList>
            <person name="Ho Y.S."/>
            <person name="Adroub S.A."/>
            <person name="Aleisa F."/>
            <person name="Mahmood H."/>
            <person name="Othoum G."/>
            <person name="Rashid F."/>
            <person name="Zaher M."/>
            <person name="Ali S."/>
            <person name="Bitter W."/>
            <person name="Pain A."/>
            <person name="Abdallah A.M."/>
        </authorList>
    </citation>
    <scope>NUCLEOTIDE SEQUENCE [LARGE SCALE GENOMIC DNA]</scope>
    <source>
        <strain evidence="4">DSM46621</strain>
    </source>
</reference>
<dbReference type="PROSITE" id="PS51257">
    <property type="entry name" value="PROKAR_LIPOPROTEIN"/>
    <property type="match status" value="1"/>
</dbReference>
<keyword evidence="2" id="KW-0732">Signal</keyword>
<feature type="signal peptide" evidence="2">
    <location>
        <begin position="1"/>
        <end position="23"/>
    </location>
</feature>
<keyword evidence="3" id="KW-0645">Protease</keyword>
<dbReference type="Gene3D" id="3.90.70.10">
    <property type="entry name" value="Cysteine proteinases"/>
    <property type="match status" value="1"/>
</dbReference>
<proteinExistence type="predicted"/>
<dbReference type="PATRIC" id="fig|1214102.3.peg.2641"/>
<gene>
    <name evidence="3" type="ORF">MFORT_13278</name>
</gene>
<dbReference type="EMBL" id="ALQB01000047">
    <property type="protein sequence ID" value="EJZ13724.1"/>
    <property type="molecule type" value="Genomic_DNA"/>
</dbReference>
<evidence type="ECO:0000313" key="4">
    <source>
        <dbReference type="Proteomes" id="UP000006043"/>
    </source>
</evidence>
<dbReference type="GO" id="GO:0006508">
    <property type="term" value="P:proteolysis"/>
    <property type="evidence" value="ECO:0007669"/>
    <property type="project" value="UniProtKB-KW"/>
</dbReference>